<dbReference type="RefSeq" id="WP_069095711.1">
    <property type="nucleotide sequence ID" value="NZ_MASI01000006.1"/>
</dbReference>
<dbReference type="GO" id="GO:0015288">
    <property type="term" value="F:porin activity"/>
    <property type="evidence" value="ECO:0007669"/>
    <property type="project" value="InterPro"/>
</dbReference>
<feature type="domain" description="Porin" evidence="1">
    <location>
        <begin position="27"/>
        <end position="430"/>
    </location>
</feature>
<dbReference type="InterPro" id="IPR033900">
    <property type="entry name" value="Gram_neg_porin_domain"/>
</dbReference>
<sequence length="461" mass="50234">MSIWMKERAWPGLRDLLCVVAAGTILAHAAPARAENLNATADCCADLEQRVADLEATTVRRGNRKVSIRVYGIMNRAANFWDDGGSSSMDVVNNYYVNSRFGFVGEAAINPNWKVGYRAEVGMNDALSSLVDQYGANTGDPVVIRESHLILSGENVGTFRMGLTSTAADNVTWLAQPVKLANFAYAQDLAFNRDFYLRTKGTQGATGLSDITFGDVARCYSLGDAFDCSNRRNGISYWTPEFGGFQVGADWAEDTWALGAIYKSVWADTFQVIAAAGYENIQNENIGAYYGGSHEIQQSGGSASVMHTPTGLYVYGSVTSSQIDDPVTKNAGIYTHSSMPDMNGFDIQGGLHRQFLDIGPSTFFGGFNRISDGVAGASPDANRSLAPGTFYNLDIPTEITGSQMDRFYLGYDQSIIEDTVHLYVVYQHYEPEVDLVDSSRSAVSAPLDDFHLLYAGGYVFF</sequence>
<evidence type="ECO:0000313" key="2">
    <source>
        <dbReference type="EMBL" id="ODA66778.1"/>
    </source>
</evidence>
<accession>A0A1E2RXF2</accession>
<dbReference type="InterPro" id="IPR023614">
    <property type="entry name" value="Porin_dom_sf"/>
</dbReference>
<proteinExistence type="predicted"/>
<comment type="caution">
    <text evidence="2">The sequence shown here is derived from an EMBL/GenBank/DDBJ whole genome shotgun (WGS) entry which is preliminary data.</text>
</comment>
<dbReference type="AlphaFoldDB" id="A0A1E2RXF2"/>
<evidence type="ECO:0000313" key="3">
    <source>
        <dbReference type="Proteomes" id="UP000095087"/>
    </source>
</evidence>
<dbReference type="STRING" id="1177755.A7A08_02546"/>
<reference evidence="2 3" key="1">
    <citation type="submission" date="2016-07" db="EMBL/GenBank/DDBJ databases">
        <title>Draft genome sequence of Methyloligella halotolerans C2T (VKM B-2706T=CCUG 61687T=DSM 25045T), a halotolerant polyhydroxybutyrate accumulating methylotroph.</title>
        <authorList>
            <person name="Vasilenko O.V."/>
            <person name="Doronina N.V."/>
            <person name="Poroshina M.N."/>
            <person name="Tarlachkov S.V."/>
            <person name="Trotsenko Y.A."/>
        </authorList>
    </citation>
    <scope>NUCLEOTIDE SEQUENCE [LARGE SCALE GENOMIC DNA]</scope>
    <source>
        <strain evidence="2 3">VKM B-2706</strain>
    </source>
</reference>
<dbReference type="Gene3D" id="2.40.160.10">
    <property type="entry name" value="Porin"/>
    <property type="match status" value="1"/>
</dbReference>
<gene>
    <name evidence="2" type="ORF">A7A08_02546</name>
</gene>
<dbReference type="SUPFAM" id="SSF56935">
    <property type="entry name" value="Porins"/>
    <property type="match status" value="1"/>
</dbReference>
<dbReference type="Pfam" id="PF13609">
    <property type="entry name" value="Porin_4"/>
    <property type="match status" value="1"/>
</dbReference>
<organism evidence="2 3">
    <name type="scientific">Methyloligella halotolerans</name>
    <dbReference type="NCBI Taxonomy" id="1177755"/>
    <lineage>
        <taxon>Bacteria</taxon>
        <taxon>Pseudomonadati</taxon>
        <taxon>Pseudomonadota</taxon>
        <taxon>Alphaproteobacteria</taxon>
        <taxon>Hyphomicrobiales</taxon>
        <taxon>Hyphomicrobiaceae</taxon>
        <taxon>Methyloligella</taxon>
    </lineage>
</organism>
<keyword evidence="3" id="KW-1185">Reference proteome</keyword>
<name>A0A1E2RXF2_9HYPH</name>
<evidence type="ECO:0000259" key="1">
    <source>
        <dbReference type="Pfam" id="PF13609"/>
    </source>
</evidence>
<dbReference type="GO" id="GO:0016020">
    <property type="term" value="C:membrane"/>
    <property type="evidence" value="ECO:0007669"/>
    <property type="project" value="InterPro"/>
</dbReference>
<protein>
    <recommendedName>
        <fullName evidence="1">Porin domain-containing protein</fullName>
    </recommendedName>
</protein>
<dbReference type="EMBL" id="MASI01000006">
    <property type="protein sequence ID" value="ODA66778.1"/>
    <property type="molecule type" value="Genomic_DNA"/>
</dbReference>
<dbReference type="Proteomes" id="UP000095087">
    <property type="component" value="Unassembled WGS sequence"/>
</dbReference>